<evidence type="ECO:0000313" key="3">
    <source>
        <dbReference type="EMBL" id="MFC3766751.1"/>
    </source>
</evidence>
<comment type="caution">
    <text evidence="3">The sequence shown here is derived from an EMBL/GenBank/DDBJ whole genome shotgun (WGS) entry which is preliminary data.</text>
</comment>
<reference evidence="4" key="1">
    <citation type="journal article" date="2019" name="Int. J. Syst. Evol. Microbiol.">
        <title>The Global Catalogue of Microorganisms (GCM) 10K type strain sequencing project: providing services to taxonomists for standard genome sequencing and annotation.</title>
        <authorList>
            <consortium name="The Broad Institute Genomics Platform"/>
            <consortium name="The Broad Institute Genome Sequencing Center for Infectious Disease"/>
            <person name="Wu L."/>
            <person name="Ma J."/>
        </authorList>
    </citation>
    <scope>NUCLEOTIDE SEQUENCE [LARGE SCALE GENOMIC DNA]</scope>
    <source>
        <strain evidence="4">CGMCC 4.7241</strain>
    </source>
</reference>
<dbReference type="PROSITE" id="PS51781">
    <property type="entry name" value="SH3B"/>
    <property type="match status" value="1"/>
</dbReference>
<dbReference type="Pfam" id="PF08924">
    <property type="entry name" value="Rv2525c_GlyHyd-like"/>
    <property type="match status" value="1"/>
</dbReference>
<dbReference type="InterPro" id="IPR003646">
    <property type="entry name" value="SH3-like_bac-type"/>
</dbReference>
<evidence type="ECO:0000313" key="4">
    <source>
        <dbReference type="Proteomes" id="UP001595699"/>
    </source>
</evidence>
<keyword evidence="3" id="KW-0378">Hydrolase</keyword>
<keyword evidence="4" id="KW-1185">Reference proteome</keyword>
<dbReference type="SMART" id="SM00287">
    <property type="entry name" value="SH3b"/>
    <property type="match status" value="1"/>
</dbReference>
<keyword evidence="1" id="KW-0732">Signal</keyword>
<feature type="chain" id="PRO_5045730770" evidence="1">
    <location>
        <begin position="31"/>
        <end position="440"/>
    </location>
</feature>
<protein>
    <submittedName>
        <fullName evidence="3">Glycoside hydrolase domain-containing protein</fullName>
    </submittedName>
</protein>
<dbReference type="EMBL" id="JBHRZH010000057">
    <property type="protein sequence ID" value="MFC3766751.1"/>
    <property type="molecule type" value="Genomic_DNA"/>
</dbReference>
<name>A0ABV7YN03_9ACTN</name>
<evidence type="ECO:0000256" key="1">
    <source>
        <dbReference type="SAM" id="SignalP"/>
    </source>
</evidence>
<feature type="domain" description="SH3b" evidence="2">
    <location>
        <begin position="279"/>
        <end position="352"/>
    </location>
</feature>
<gene>
    <name evidence="3" type="ORF">ACFOUW_38400</name>
</gene>
<sequence>MRTPLSVVRRLAIPLALLLPVLAVGDPARAEPATPGSYPINASATLTTGRAFDTCTAPPISTLRAWKAADYHRVNIYFGGVNRGCAQPNLTGGWVAQATALGYLLIPTYFGRQPSCIFGTKPYRYTASTAAAYGASEANDAIAKSRALGIIPGSALYADVEHYDRTNASCVLAARRYVSAWTKTLHAGGFLAGVYVHQDSGLLNLSGVYTSTTYARPDAVWMARWDGNPSLVDWPTAPNSRWSFHQRAKQYRGDHDETWGGVTLNIDSDQFDAPVATVARPYTVTSASPLNGRSEPFTNAPVRRSYAPGSTIKVVCQGYGQRVGTSNVWNRVADGSWVSDSYVSTPSQTTFSPPLQRCIYPGQVTSGAALTARTGPSASHPPSGPPLPPGALAYVMCQRSGSAIGTSTVWNRLVDSRWVPDYHVANRSNTTWSAPVPRCP</sequence>
<organism evidence="3 4">
    <name type="scientific">Tenggerimyces flavus</name>
    <dbReference type="NCBI Taxonomy" id="1708749"/>
    <lineage>
        <taxon>Bacteria</taxon>
        <taxon>Bacillati</taxon>
        <taxon>Actinomycetota</taxon>
        <taxon>Actinomycetes</taxon>
        <taxon>Propionibacteriales</taxon>
        <taxon>Nocardioidaceae</taxon>
        <taxon>Tenggerimyces</taxon>
    </lineage>
</organism>
<dbReference type="GO" id="GO:0016787">
    <property type="term" value="F:hydrolase activity"/>
    <property type="evidence" value="ECO:0007669"/>
    <property type="project" value="UniProtKB-KW"/>
</dbReference>
<dbReference type="InterPro" id="IPR015020">
    <property type="entry name" value="Rv2525c-like_Glyco_Hydro-like"/>
</dbReference>
<dbReference type="SUPFAM" id="SSF51445">
    <property type="entry name" value="(Trans)glycosidases"/>
    <property type="match status" value="1"/>
</dbReference>
<dbReference type="Proteomes" id="UP001595699">
    <property type="component" value="Unassembled WGS sequence"/>
</dbReference>
<accession>A0ABV7YN03</accession>
<dbReference type="RefSeq" id="WP_205121750.1">
    <property type="nucleotide sequence ID" value="NZ_JAFBCM010000001.1"/>
</dbReference>
<feature type="signal peptide" evidence="1">
    <location>
        <begin position="1"/>
        <end position="30"/>
    </location>
</feature>
<dbReference type="Gene3D" id="3.20.20.80">
    <property type="entry name" value="Glycosidases"/>
    <property type="match status" value="1"/>
</dbReference>
<evidence type="ECO:0000259" key="2">
    <source>
        <dbReference type="PROSITE" id="PS51781"/>
    </source>
</evidence>
<proteinExistence type="predicted"/>
<dbReference type="InterPro" id="IPR017853">
    <property type="entry name" value="GH"/>
</dbReference>